<dbReference type="InterPro" id="IPR004378">
    <property type="entry name" value="F420H2_quin_Rdtase"/>
</dbReference>
<dbReference type="InterPro" id="IPR012349">
    <property type="entry name" value="Split_barrel_FMN-bd"/>
</dbReference>
<dbReference type="Gene3D" id="2.30.110.10">
    <property type="entry name" value="Electron Transport, Fmn-binding Protein, Chain A"/>
    <property type="match status" value="1"/>
</dbReference>
<name>A0A4Q7USV0_PSEST</name>
<dbReference type="Pfam" id="PF04075">
    <property type="entry name" value="F420H2_quin_red"/>
    <property type="match status" value="1"/>
</dbReference>
<dbReference type="NCBIfam" id="TIGR00026">
    <property type="entry name" value="hi_GC_TIGR00026"/>
    <property type="match status" value="1"/>
</dbReference>
<dbReference type="SUPFAM" id="SSF50475">
    <property type="entry name" value="FMN-binding split barrel"/>
    <property type="match status" value="1"/>
</dbReference>
<sequence>MNASMVERILAAPATPIEEGGYALRVVRTVGRRSGERRATPLGAVRRDGYLYLVSPQAGRDWVRNLHADPWCAVEAGGERAEYRALVPEPGAASAAVATYLRSVQAPWALKAFPVPADASEARIAEHLETMAVLRLDPS</sequence>
<proteinExistence type="predicted"/>
<organism evidence="1 2">
    <name type="scientific">Pseudonocardia sediminis</name>
    <dbReference type="NCBI Taxonomy" id="1397368"/>
    <lineage>
        <taxon>Bacteria</taxon>
        <taxon>Bacillati</taxon>
        <taxon>Actinomycetota</taxon>
        <taxon>Actinomycetes</taxon>
        <taxon>Pseudonocardiales</taxon>
        <taxon>Pseudonocardiaceae</taxon>
        <taxon>Pseudonocardia</taxon>
    </lineage>
</organism>
<dbReference type="AlphaFoldDB" id="A0A4Q7USV0"/>
<dbReference type="GO" id="GO:0016491">
    <property type="term" value="F:oxidoreductase activity"/>
    <property type="evidence" value="ECO:0007669"/>
    <property type="project" value="InterPro"/>
</dbReference>
<accession>A0A4Q7USV0</accession>
<keyword evidence="2" id="KW-1185">Reference proteome</keyword>
<evidence type="ECO:0000313" key="1">
    <source>
        <dbReference type="EMBL" id="RZT84795.1"/>
    </source>
</evidence>
<dbReference type="Proteomes" id="UP000291591">
    <property type="component" value="Unassembled WGS sequence"/>
</dbReference>
<reference evidence="1 2" key="1">
    <citation type="submission" date="2019-02" db="EMBL/GenBank/DDBJ databases">
        <title>Sequencing the genomes of 1000 actinobacteria strains.</title>
        <authorList>
            <person name="Klenk H.-P."/>
        </authorList>
    </citation>
    <scope>NUCLEOTIDE SEQUENCE [LARGE SCALE GENOMIC DNA]</scope>
    <source>
        <strain evidence="1 2">DSM 45779</strain>
    </source>
</reference>
<dbReference type="EMBL" id="SHKL01000001">
    <property type="protein sequence ID" value="RZT84795.1"/>
    <property type="molecule type" value="Genomic_DNA"/>
</dbReference>
<comment type="caution">
    <text evidence="1">The sequence shown here is derived from an EMBL/GenBank/DDBJ whole genome shotgun (WGS) entry which is preliminary data.</text>
</comment>
<dbReference type="RefSeq" id="WP_130289351.1">
    <property type="nucleotide sequence ID" value="NZ_SHKL01000001.1"/>
</dbReference>
<gene>
    <name evidence="1" type="ORF">EV383_1651</name>
</gene>
<dbReference type="OrthoDB" id="3636252at2"/>
<evidence type="ECO:0000313" key="2">
    <source>
        <dbReference type="Proteomes" id="UP000291591"/>
    </source>
</evidence>
<protein>
    <submittedName>
        <fullName evidence="1">Deazaflavin-dependent oxidoreductase (Nitroreductase family)</fullName>
    </submittedName>
</protein>